<keyword evidence="2" id="KW-0808">Transferase</keyword>
<proteinExistence type="predicted"/>
<name>A0ABX8D215_9NOCA</name>
<dbReference type="EMBL" id="CP074371">
    <property type="protein sequence ID" value="QVI24750.1"/>
    <property type="molecule type" value="Genomic_DNA"/>
</dbReference>
<protein>
    <submittedName>
        <fullName evidence="2">NTP transferase domain-containing protein</fullName>
    </submittedName>
</protein>
<sequence length="231" mass="23232">MPKVLAEGGAWLRGAVTALRAGGCERIFVVLGATGPAYRAANGGWLVSQTSGVVIPEGVQPIWASDWDEGLSASTRAGLAAAAAPGIGANPTITETASGAVDPNVAARTVAAGNALPGNSDARTVDADANRSPAEFVAIMPVDTPDVGPEVVARVIAAARASESGLARAFFGSTPGHPVVLGRQHWAGVRTSAEGNSGAGTYLRQRADMVCVTCDDLATGIDRDYPAGSAL</sequence>
<dbReference type="InterPro" id="IPR025877">
    <property type="entry name" value="MobA-like_NTP_Trfase"/>
</dbReference>
<evidence type="ECO:0000313" key="2">
    <source>
        <dbReference type="EMBL" id="QVI24750.1"/>
    </source>
</evidence>
<dbReference type="InterPro" id="IPR029044">
    <property type="entry name" value="Nucleotide-diphossugar_trans"/>
</dbReference>
<feature type="domain" description="MobA-like NTP transferase" evidence="1">
    <location>
        <begin position="8"/>
        <end position="206"/>
    </location>
</feature>
<organism evidence="2 3">
    <name type="scientific">Nocardia tengchongensis</name>
    <dbReference type="NCBI Taxonomy" id="2055889"/>
    <lineage>
        <taxon>Bacteria</taxon>
        <taxon>Bacillati</taxon>
        <taxon>Actinomycetota</taxon>
        <taxon>Actinomycetes</taxon>
        <taxon>Mycobacteriales</taxon>
        <taxon>Nocardiaceae</taxon>
        <taxon>Nocardia</taxon>
    </lineage>
</organism>
<dbReference type="Pfam" id="PF12804">
    <property type="entry name" value="NTP_transf_3"/>
    <property type="match status" value="1"/>
</dbReference>
<dbReference type="SUPFAM" id="SSF53448">
    <property type="entry name" value="Nucleotide-diphospho-sugar transferases"/>
    <property type="match status" value="1"/>
</dbReference>
<keyword evidence="3" id="KW-1185">Reference proteome</keyword>
<dbReference type="Proteomes" id="UP000683310">
    <property type="component" value="Chromosome"/>
</dbReference>
<accession>A0ABX8D215</accession>
<dbReference type="GO" id="GO:0016740">
    <property type="term" value="F:transferase activity"/>
    <property type="evidence" value="ECO:0007669"/>
    <property type="project" value="UniProtKB-KW"/>
</dbReference>
<dbReference type="Gene3D" id="3.90.550.10">
    <property type="entry name" value="Spore Coat Polysaccharide Biosynthesis Protein SpsA, Chain A"/>
    <property type="match status" value="1"/>
</dbReference>
<gene>
    <name evidence="2" type="ORF">KHQ06_08750</name>
</gene>
<reference evidence="2 3" key="1">
    <citation type="submission" date="2021-04" db="EMBL/GenBank/DDBJ databases">
        <title>Nocardia tengchongensis.</title>
        <authorList>
            <person name="Zhuang k."/>
            <person name="Ran Y."/>
            <person name="Li W."/>
        </authorList>
    </citation>
    <scope>NUCLEOTIDE SEQUENCE [LARGE SCALE GENOMIC DNA]</scope>
    <source>
        <strain evidence="2 3">CFH S0057</strain>
    </source>
</reference>
<evidence type="ECO:0000313" key="3">
    <source>
        <dbReference type="Proteomes" id="UP000683310"/>
    </source>
</evidence>
<evidence type="ECO:0000259" key="1">
    <source>
        <dbReference type="Pfam" id="PF12804"/>
    </source>
</evidence>